<organism evidence="1 2">
    <name type="scientific">Massarina eburnea CBS 473.64</name>
    <dbReference type="NCBI Taxonomy" id="1395130"/>
    <lineage>
        <taxon>Eukaryota</taxon>
        <taxon>Fungi</taxon>
        <taxon>Dikarya</taxon>
        <taxon>Ascomycota</taxon>
        <taxon>Pezizomycotina</taxon>
        <taxon>Dothideomycetes</taxon>
        <taxon>Pleosporomycetidae</taxon>
        <taxon>Pleosporales</taxon>
        <taxon>Massarineae</taxon>
        <taxon>Massarinaceae</taxon>
        <taxon>Massarina</taxon>
    </lineage>
</organism>
<evidence type="ECO:0000313" key="2">
    <source>
        <dbReference type="Proteomes" id="UP000799753"/>
    </source>
</evidence>
<proteinExistence type="predicted"/>
<reference evidence="1" key="1">
    <citation type="journal article" date="2020" name="Stud. Mycol.">
        <title>101 Dothideomycetes genomes: a test case for predicting lifestyles and emergence of pathogens.</title>
        <authorList>
            <person name="Haridas S."/>
            <person name="Albert R."/>
            <person name="Binder M."/>
            <person name="Bloem J."/>
            <person name="Labutti K."/>
            <person name="Salamov A."/>
            <person name="Andreopoulos B."/>
            <person name="Baker S."/>
            <person name="Barry K."/>
            <person name="Bills G."/>
            <person name="Bluhm B."/>
            <person name="Cannon C."/>
            <person name="Castanera R."/>
            <person name="Culley D."/>
            <person name="Daum C."/>
            <person name="Ezra D."/>
            <person name="Gonzalez J."/>
            <person name="Henrissat B."/>
            <person name="Kuo A."/>
            <person name="Liang C."/>
            <person name="Lipzen A."/>
            <person name="Lutzoni F."/>
            <person name="Magnuson J."/>
            <person name="Mondo S."/>
            <person name="Nolan M."/>
            <person name="Ohm R."/>
            <person name="Pangilinan J."/>
            <person name="Park H.-J."/>
            <person name="Ramirez L."/>
            <person name="Alfaro M."/>
            <person name="Sun H."/>
            <person name="Tritt A."/>
            <person name="Yoshinaga Y."/>
            <person name="Zwiers L.-H."/>
            <person name="Turgeon B."/>
            <person name="Goodwin S."/>
            <person name="Spatafora J."/>
            <person name="Crous P."/>
            <person name="Grigoriev I."/>
        </authorList>
    </citation>
    <scope>NUCLEOTIDE SEQUENCE</scope>
    <source>
        <strain evidence="1">CBS 473.64</strain>
    </source>
</reference>
<accession>A0A6A6RSI5</accession>
<protein>
    <submittedName>
        <fullName evidence="1">Uncharacterized protein</fullName>
    </submittedName>
</protein>
<dbReference type="Proteomes" id="UP000799753">
    <property type="component" value="Unassembled WGS sequence"/>
</dbReference>
<dbReference type="AlphaFoldDB" id="A0A6A6RSI5"/>
<dbReference type="EMBL" id="MU006794">
    <property type="protein sequence ID" value="KAF2637218.1"/>
    <property type="molecule type" value="Genomic_DNA"/>
</dbReference>
<name>A0A6A6RSI5_9PLEO</name>
<sequence length="174" mass="19639">MRRSPKPSAEAKSPVQIRPRWHLAERKVLSALPSTACPGWPLRARSVSFLCLCRPDVPIPLFYLFTLAVCSRIVCPAIFRKAVFEQVPLILPTTFSTNISANPFHTSRRLSRGSRFNSTVPTLRKQLPTSTFQYRSAEAVLLITSSSRRRQKAPLTILQSRPSTHGHLSHLRHC</sequence>
<gene>
    <name evidence="1" type="ORF">P280DRAFT_112363</name>
</gene>
<evidence type="ECO:0000313" key="1">
    <source>
        <dbReference type="EMBL" id="KAF2637218.1"/>
    </source>
</evidence>
<keyword evidence="2" id="KW-1185">Reference proteome</keyword>